<proteinExistence type="predicted"/>
<accession>A0AAD7N3R4</accession>
<gene>
    <name evidence="1" type="ORF">B0H16DRAFT_1463857</name>
</gene>
<comment type="caution">
    <text evidence="1">The sequence shown here is derived from an EMBL/GenBank/DDBJ whole genome shotgun (WGS) entry which is preliminary data.</text>
</comment>
<keyword evidence="2" id="KW-1185">Reference proteome</keyword>
<organism evidence="1 2">
    <name type="scientific">Mycena metata</name>
    <dbReference type="NCBI Taxonomy" id="1033252"/>
    <lineage>
        <taxon>Eukaryota</taxon>
        <taxon>Fungi</taxon>
        <taxon>Dikarya</taxon>
        <taxon>Basidiomycota</taxon>
        <taxon>Agaricomycotina</taxon>
        <taxon>Agaricomycetes</taxon>
        <taxon>Agaricomycetidae</taxon>
        <taxon>Agaricales</taxon>
        <taxon>Marasmiineae</taxon>
        <taxon>Mycenaceae</taxon>
        <taxon>Mycena</taxon>
    </lineage>
</organism>
<dbReference type="Proteomes" id="UP001215598">
    <property type="component" value="Unassembled WGS sequence"/>
</dbReference>
<sequence>MDTYWPFRRIGKHHSTYPEFAVVRHFIEFRALPYTSEDESRVIRDEIEEIPRVDKRQEVTIRYSMAFSQSTPIMEGVGTHEVTQSQGPPISTIPNIIHPSTRFHPIDLRFLKDALAGTMHEYIRLRNTFPTTPRVFVGLSAEVTTIINDSDTHLRHLVLKHQHVGAFRIGQSFYAHGSITGEWELGKIKGTKGKKKLVQWVNCNKKLVAIVEMDASHIQQTTRERFKSMMTTLCTHTRFR</sequence>
<name>A0AAD7N3R4_9AGAR</name>
<evidence type="ECO:0000313" key="1">
    <source>
        <dbReference type="EMBL" id="KAJ7743222.1"/>
    </source>
</evidence>
<evidence type="ECO:0000313" key="2">
    <source>
        <dbReference type="Proteomes" id="UP001215598"/>
    </source>
</evidence>
<dbReference type="AlphaFoldDB" id="A0AAD7N3R4"/>
<reference evidence="1" key="1">
    <citation type="submission" date="2023-03" db="EMBL/GenBank/DDBJ databases">
        <title>Massive genome expansion in bonnet fungi (Mycena s.s.) driven by repeated elements and novel gene families across ecological guilds.</title>
        <authorList>
            <consortium name="Lawrence Berkeley National Laboratory"/>
            <person name="Harder C.B."/>
            <person name="Miyauchi S."/>
            <person name="Viragh M."/>
            <person name="Kuo A."/>
            <person name="Thoen E."/>
            <person name="Andreopoulos B."/>
            <person name="Lu D."/>
            <person name="Skrede I."/>
            <person name="Drula E."/>
            <person name="Henrissat B."/>
            <person name="Morin E."/>
            <person name="Kohler A."/>
            <person name="Barry K."/>
            <person name="LaButti K."/>
            <person name="Morin E."/>
            <person name="Salamov A."/>
            <person name="Lipzen A."/>
            <person name="Mereny Z."/>
            <person name="Hegedus B."/>
            <person name="Baldrian P."/>
            <person name="Stursova M."/>
            <person name="Weitz H."/>
            <person name="Taylor A."/>
            <person name="Grigoriev I.V."/>
            <person name="Nagy L.G."/>
            <person name="Martin F."/>
            <person name="Kauserud H."/>
        </authorList>
    </citation>
    <scope>NUCLEOTIDE SEQUENCE</scope>
    <source>
        <strain evidence="1">CBHHK182m</strain>
    </source>
</reference>
<protein>
    <submittedName>
        <fullName evidence="1">Uncharacterized protein</fullName>
    </submittedName>
</protein>
<dbReference type="EMBL" id="JARKIB010000092">
    <property type="protein sequence ID" value="KAJ7743222.1"/>
    <property type="molecule type" value="Genomic_DNA"/>
</dbReference>